<dbReference type="SUPFAM" id="SSF82693">
    <property type="entry name" value="Multidrug efflux transporter AcrB pore domain, PN1, PN2, PC1 and PC2 subdomains"/>
    <property type="match status" value="3"/>
</dbReference>
<sequence>MSISAPFIARPIGTTLLAIGLALAGITAYFNLPVAPLPRVDFPTIAVTASQPGADPIIMASSVAAPLERRLGEIPGVTEMTSTSSLGSTNVIVQFDLSRSIASAARDVQAAINAAGPDLPSGLTAPPSFRKLNPADAPVLILALTSETVTPGAIYDAADSILAPRIAQVPGTAQVSLSGAEQPAIRVSVDPAAAAAANVSLDQIRTAITRANVTQATGIVDGPEQAATIAVNDRLTTPEQFGAIIVRQSGGAVVRLDGVASVEVGARDRRQAGLYNGRPAVIVTVYKQADANVLEVVDDIRALMPDLQRWMPAGINVTVMRDRSETIRASVEEVEITLLISIALVVLVVAAFLRRKSAIFAAGVAVPLSLLGTIGCMWLAGFSLNNFTLMALTISVGFVIDDAIVMIENMARYTERGLKPMEAALEGAKQIGFTVVSISLSLIAVFIPLLFMGGIVGRMLREFAATLSIAVGISALISLTVTPMLAAHLASHDPRPPGRFGRAFEAGMDWLIDHYISTLTVALRWRRTMLTLTIGLIGLTVWLYTVVPKGFFPDQDSGLIFGAAQAQPDTSFQQMTVYQQKVMEVIRADPAVENVSASVGGGGFFGGSASVRLQISLKPQDQRPGTTAMDVINRLRGPLSAVSGVQTFMRPVSDIVIGGRQGNASYQYVLLSPSVEDLFTWSEALVRQLRTVPQVEDVSSDQQRTGLVSRLIIDRDAAARLGISVQALDATLNNAFAQRQVSTIYRPRNQYRVVMEIDPELTQSPENLDRVFLPGRDGPVPLGAVARLERGISPRQITHQGLFPAATITFNLAPGVSLGEAAAAIDKAALDIQMPATIRGEFAGNARSFRDFQSGLPLLILAAIVAIYIVLGVLYESLIHPLTIISTLPTAGIGALLALLATTLSFTLIALIGVILLMGIVKKNAIMMVDFALEHEREGGEGGMQAILEACRERFRPILMTTLAALFGAVPLALATGAGAELRTPLGVTIIGGMLVSQVLTLYTTPVVYLALEGLATRRGGPRRKIMMEGGGIAVPPKA</sequence>
<feature type="transmembrane region" description="Helical" evidence="1">
    <location>
        <begin position="856"/>
        <end position="875"/>
    </location>
</feature>
<feature type="transmembrane region" description="Helical" evidence="1">
    <location>
        <begin position="359"/>
        <end position="380"/>
    </location>
</feature>
<keyword evidence="1" id="KW-0472">Membrane</keyword>
<dbReference type="InterPro" id="IPR027463">
    <property type="entry name" value="AcrB_DN_DC_subdom"/>
</dbReference>
<feature type="transmembrane region" description="Helical" evidence="1">
    <location>
        <begin position="986"/>
        <end position="1012"/>
    </location>
</feature>
<name>A0ABS7ADZ0_9PROT</name>
<dbReference type="Gene3D" id="3.30.70.1320">
    <property type="entry name" value="Multidrug efflux transporter AcrB pore domain like"/>
    <property type="match status" value="1"/>
</dbReference>
<dbReference type="PRINTS" id="PR00702">
    <property type="entry name" value="ACRIFLAVINRP"/>
</dbReference>
<feature type="transmembrane region" description="Helical" evidence="1">
    <location>
        <begin position="958"/>
        <end position="980"/>
    </location>
</feature>
<dbReference type="InterPro" id="IPR001036">
    <property type="entry name" value="Acrflvin-R"/>
</dbReference>
<dbReference type="Gene3D" id="3.30.70.1430">
    <property type="entry name" value="Multidrug efflux transporter AcrB pore domain"/>
    <property type="match status" value="2"/>
</dbReference>
<keyword evidence="1" id="KW-0812">Transmembrane</keyword>
<dbReference type="RefSeq" id="WP_219765089.1">
    <property type="nucleotide sequence ID" value="NZ_JAHYBZ010000008.1"/>
</dbReference>
<gene>
    <name evidence="2" type="ORF">KPL78_21840</name>
</gene>
<dbReference type="SUPFAM" id="SSF82866">
    <property type="entry name" value="Multidrug efflux transporter AcrB transmembrane domain"/>
    <property type="match status" value="2"/>
</dbReference>
<dbReference type="Proteomes" id="UP001196565">
    <property type="component" value="Unassembled WGS sequence"/>
</dbReference>
<organism evidence="2 3">
    <name type="scientific">Roseomonas alba</name>
    <dbReference type="NCBI Taxonomy" id="2846776"/>
    <lineage>
        <taxon>Bacteria</taxon>
        <taxon>Pseudomonadati</taxon>
        <taxon>Pseudomonadota</taxon>
        <taxon>Alphaproteobacteria</taxon>
        <taxon>Acetobacterales</taxon>
        <taxon>Roseomonadaceae</taxon>
        <taxon>Roseomonas</taxon>
    </lineage>
</organism>
<dbReference type="Gene3D" id="3.30.70.1440">
    <property type="entry name" value="Multidrug efflux transporter AcrB pore domain"/>
    <property type="match status" value="1"/>
</dbReference>
<accession>A0ABS7ADZ0</accession>
<keyword evidence="1" id="KW-1133">Transmembrane helix</keyword>
<dbReference type="PANTHER" id="PTHR32063">
    <property type="match status" value="1"/>
</dbReference>
<reference evidence="2 3" key="1">
    <citation type="submission" date="2021-07" db="EMBL/GenBank/DDBJ databases">
        <authorList>
            <person name="So Y."/>
        </authorList>
    </citation>
    <scope>NUCLEOTIDE SEQUENCE [LARGE SCALE GENOMIC DNA]</scope>
    <source>
        <strain evidence="2 3">HJA6</strain>
    </source>
</reference>
<dbReference type="EMBL" id="JAHYBZ010000008">
    <property type="protein sequence ID" value="MBW6400516.1"/>
    <property type="molecule type" value="Genomic_DNA"/>
</dbReference>
<dbReference type="PANTHER" id="PTHR32063:SF78">
    <property type="entry name" value="ACRB_ACRD_ACRF FAMILY PROTEIN"/>
    <property type="match status" value="1"/>
</dbReference>
<feature type="transmembrane region" description="Helical" evidence="1">
    <location>
        <begin position="431"/>
        <end position="451"/>
    </location>
</feature>
<feature type="transmembrane region" description="Helical" evidence="1">
    <location>
        <begin position="529"/>
        <end position="547"/>
    </location>
</feature>
<comment type="caution">
    <text evidence="2">The sequence shown here is derived from an EMBL/GenBank/DDBJ whole genome shotgun (WGS) entry which is preliminary data.</text>
</comment>
<dbReference type="SUPFAM" id="SSF82714">
    <property type="entry name" value="Multidrug efflux transporter AcrB TolC docking domain, DN and DC subdomains"/>
    <property type="match status" value="2"/>
</dbReference>
<keyword evidence="3" id="KW-1185">Reference proteome</keyword>
<evidence type="ECO:0000256" key="1">
    <source>
        <dbReference type="SAM" id="Phobius"/>
    </source>
</evidence>
<dbReference type="Pfam" id="PF00873">
    <property type="entry name" value="ACR_tran"/>
    <property type="match status" value="1"/>
</dbReference>
<evidence type="ECO:0000313" key="2">
    <source>
        <dbReference type="EMBL" id="MBW6400516.1"/>
    </source>
</evidence>
<feature type="transmembrane region" description="Helical" evidence="1">
    <location>
        <begin position="336"/>
        <end position="353"/>
    </location>
</feature>
<protein>
    <submittedName>
        <fullName evidence="2">Efflux RND transporter permease subunit</fullName>
    </submittedName>
</protein>
<feature type="transmembrane region" description="Helical" evidence="1">
    <location>
        <begin position="12"/>
        <end position="32"/>
    </location>
</feature>
<feature type="transmembrane region" description="Helical" evidence="1">
    <location>
        <begin position="463"/>
        <end position="486"/>
    </location>
</feature>
<dbReference type="Gene3D" id="3.30.2090.10">
    <property type="entry name" value="Multidrug efflux transporter AcrB TolC docking domain, DN and DC subdomains"/>
    <property type="match status" value="2"/>
</dbReference>
<feature type="transmembrane region" description="Helical" evidence="1">
    <location>
        <begin position="895"/>
        <end position="921"/>
    </location>
</feature>
<proteinExistence type="predicted"/>
<evidence type="ECO:0000313" key="3">
    <source>
        <dbReference type="Proteomes" id="UP001196565"/>
    </source>
</evidence>
<dbReference type="Gene3D" id="1.20.1640.10">
    <property type="entry name" value="Multidrug efflux transporter AcrB transmembrane domain"/>
    <property type="match status" value="2"/>
</dbReference>